<dbReference type="EMBL" id="QEQG01000006">
    <property type="protein sequence ID" value="RDF10979.1"/>
    <property type="molecule type" value="Genomic_DNA"/>
</dbReference>
<sequence>MRNQSEITLKLNEKVYRNGISTLQNANALAECLKYCDFNEVDKTHVMLAFEAIADLTLQAVNKLHADIKEPSFEMVNGRVKALKGWNNGSRNFPRF</sequence>
<organism evidence="1 2">
    <name type="scientific">Haemophilus sputorum</name>
    <dbReference type="NCBI Taxonomy" id="1078480"/>
    <lineage>
        <taxon>Bacteria</taxon>
        <taxon>Pseudomonadati</taxon>
        <taxon>Pseudomonadota</taxon>
        <taxon>Gammaproteobacteria</taxon>
        <taxon>Pasteurellales</taxon>
        <taxon>Pasteurellaceae</taxon>
        <taxon>Haemophilus</taxon>
    </lineage>
</organism>
<accession>A0ABX9HQF3</accession>
<gene>
    <name evidence="1" type="ORF">DPV84_06480</name>
</gene>
<name>A0ABX9HQF3_9PAST</name>
<proteinExistence type="predicted"/>
<reference evidence="1 2" key="1">
    <citation type="submission" date="2018-05" db="EMBL/GenBank/DDBJ databases">
        <title>Draft Genome Sequences for a Diverse set of 7 Haemophilus Species.</title>
        <authorList>
            <person name="Nichols M."/>
            <person name="Topaz N."/>
            <person name="Wang X."/>
            <person name="Wang X."/>
            <person name="Boxrud D."/>
        </authorList>
    </citation>
    <scope>NUCLEOTIDE SEQUENCE [LARGE SCALE GENOMIC DNA]</scope>
    <source>
        <strain evidence="1 2">C2015005473</strain>
    </source>
</reference>
<dbReference type="Proteomes" id="UP000253950">
    <property type="component" value="Unassembled WGS sequence"/>
</dbReference>
<protein>
    <submittedName>
        <fullName evidence="1">Uncharacterized protein</fullName>
    </submittedName>
</protein>
<comment type="caution">
    <text evidence="1">The sequence shown here is derived from an EMBL/GenBank/DDBJ whole genome shotgun (WGS) entry which is preliminary data.</text>
</comment>
<evidence type="ECO:0000313" key="1">
    <source>
        <dbReference type="EMBL" id="RDF10979.1"/>
    </source>
</evidence>
<dbReference type="RefSeq" id="WP_111389790.1">
    <property type="nucleotide sequence ID" value="NZ_QEQG01000006.1"/>
</dbReference>
<keyword evidence="2" id="KW-1185">Reference proteome</keyword>
<evidence type="ECO:0000313" key="2">
    <source>
        <dbReference type="Proteomes" id="UP000253950"/>
    </source>
</evidence>